<evidence type="ECO:0000313" key="2">
    <source>
        <dbReference type="Proteomes" id="UP001169719"/>
    </source>
</evidence>
<sequence length="180" mass="20967">MEEYLNAWMSREFHKQRERTKGENQFLSLSEFSSSVGLQDKQILEYCKNCQLLFIEERGVIWLPTCQLIRGKLNDVMMKSIERLASKFNAIDMLTFFTFQPLEGFLLHAFLPSESTIKRCKTADDIINVAQKVEKLNVVFHGSLIQAIEQDNRDAIEAIIQEFLTDRQHKVKTTVVHIQL</sequence>
<reference evidence="1" key="1">
    <citation type="submission" date="2024-05" db="EMBL/GenBank/DDBJ databases">
        <title>Genome Sequences of Four Agar- Degrading Marine Bacteria.</title>
        <authorList>
            <person name="Phillips E.K."/>
            <person name="Shaffer J.C."/>
            <person name="Henson M.W."/>
            <person name="Temperton B."/>
            <person name="Thrash C.J."/>
            <person name="Martin M.O."/>
        </authorList>
    </citation>
    <scope>NUCLEOTIDE SEQUENCE</scope>
    <source>
        <strain evidence="1">EKP203</strain>
    </source>
</reference>
<dbReference type="EMBL" id="JAUEOZ010000001">
    <property type="protein sequence ID" value="MDN2481675.1"/>
    <property type="molecule type" value="Genomic_DNA"/>
</dbReference>
<organism evidence="1 2">
    <name type="scientific">Vibrio agarivorans</name>
    <dbReference type="NCBI Taxonomy" id="153622"/>
    <lineage>
        <taxon>Bacteria</taxon>
        <taxon>Pseudomonadati</taxon>
        <taxon>Pseudomonadota</taxon>
        <taxon>Gammaproteobacteria</taxon>
        <taxon>Vibrionales</taxon>
        <taxon>Vibrionaceae</taxon>
        <taxon>Vibrio</taxon>
    </lineage>
</organism>
<proteinExistence type="predicted"/>
<evidence type="ECO:0000313" key="1">
    <source>
        <dbReference type="EMBL" id="MDN2481675.1"/>
    </source>
</evidence>
<protein>
    <submittedName>
        <fullName evidence="1">Uncharacterized protein</fullName>
    </submittedName>
</protein>
<comment type="caution">
    <text evidence="1">The sequence shown here is derived from an EMBL/GenBank/DDBJ whole genome shotgun (WGS) entry which is preliminary data.</text>
</comment>
<gene>
    <name evidence="1" type="ORF">QWJ08_09735</name>
</gene>
<name>A0ABT7Y0W7_9VIBR</name>
<dbReference type="RefSeq" id="WP_289961754.1">
    <property type="nucleotide sequence ID" value="NZ_JAUEOZ010000001.1"/>
</dbReference>
<dbReference type="Proteomes" id="UP001169719">
    <property type="component" value="Unassembled WGS sequence"/>
</dbReference>
<accession>A0ABT7Y0W7</accession>
<keyword evidence="2" id="KW-1185">Reference proteome</keyword>